<dbReference type="Gene3D" id="1.10.10.60">
    <property type="entry name" value="Homeodomain-like"/>
    <property type="match status" value="1"/>
</dbReference>
<dbReference type="PROSITE" id="PS00718">
    <property type="entry name" value="SIGMA54_2"/>
    <property type="match status" value="1"/>
</dbReference>
<dbReference type="GO" id="GO:0006352">
    <property type="term" value="P:DNA-templated transcription initiation"/>
    <property type="evidence" value="ECO:0007669"/>
    <property type="project" value="InterPro"/>
</dbReference>
<dbReference type="OrthoDB" id="9814402at2"/>
<dbReference type="GO" id="GO:0016987">
    <property type="term" value="F:sigma factor activity"/>
    <property type="evidence" value="ECO:0007669"/>
    <property type="project" value="UniProtKB-KW"/>
</dbReference>
<dbReference type="AlphaFoldDB" id="A0A4U8TAK3"/>
<dbReference type="RefSeq" id="WP_034352812.1">
    <property type="nucleotide sequence ID" value="NZ_JRPR02000002.1"/>
</dbReference>
<dbReference type="Pfam" id="PF00309">
    <property type="entry name" value="Sigma54_AID"/>
    <property type="match status" value="1"/>
</dbReference>
<sequence>MSVGGKLRGNLNVKARLSTTLKSWLPILQSGVMELEDTLNAIAESNPYASVESQITQSLQSKSHKKSIATRSMSANTSFESAYISEQSLYEVLEEQIDSTLFPTATSRNIALKIIENLNDEGYLDIAVGELALEMGVQEEEIERVRKRFAYLEPYGVGAKDVIESFLFQLDNTELEGECYELAVRVIRDLHNHSKYKNNPLYNEVMKTIKTFKNPPAIEFGAREAEVIPDIFIFERIKNDSLKNTTYELEVSINDAYYPKILIEEKLKNERIKGEGAEFLKNKLKEAKDLVDALDMRKATILKIAIALRENQYDFFMGGEIRPMKLKDIAQDLGYAPSTISRAIANKYLECDRGIFPIKSFFTAAIDGDTSNASIKDFILSLVKNEDRKKPLSDLKILKMVEDKFDLKMVRRTITKYRQQLNIASSSERKRLYEMSV</sequence>
<dbReference type="PIRSF" id="PIRSF000774">
    <property type="entry name" value="RpoN"/>
    <property type="match status" value="1"/>
</dbReference>
<keyword evidence="12" id="KW-1185">Reference proteome</keyword>
<organism evidence="11 12">
    <name type="scientific">Helicobacter jaachi</name>
    <dbReference type="NCBI Taxonomy" id="1677920"/>
    <lineage>
        <taxon>Bacteria</taxon>
        <taxon>Pseudomonadati</taxon>
        <taxon>Campylobacterota</taxon>
        <taxon>Epsilonproteobacteria</taxon>
        <taxon>Campylobacterales</taxon>
        <taxon>Helicobacteraceae</taxon>
        <taxon>Helicobacter</taxon>
    </lineage>
</organism>
<proteinExistence type="inferred from homology"/>
<evidence type="ECO:0000256" key="5">
    <source>
        <dbReference type="ARBA" id="ARBA00023015"/>
    </source>
</evidence>
<dbReference type="Proteomes" id="UP000029733">
    <property type="component" value="Unassembled WGS sequence"/>
</dbReference>
<dbReference type="Pfam" id="PF04552">
    <property type="entry name" value="Sigma54_DBD"/>
    <property type="match status" value="1"/>
</dbReference>
<evidence type="ECO:0000313" key="12">
    <source>
        <dbReference type="Proteomes" id="UP000029733"/>
    </source>
</evidence>
<keyword evidence="6" id="KW-0731">Sigma factor</keyword>
<dbReference type="Gene3D" id="1.10.10.1330">
    <property type="entry name" value="RNA polymerase sigma-54 factor, core-binding domain"/>
    <property type="match status" value="1"/>
</dbReference>
<name>A0A4U8TAK3_9HELI</name>
<gene>
    <name evidence="11" type="ORF">LS71_003820</name>
</gene>
<evidence type="ECO:0000256" key="7">
    <source>
        <dbReference type="ARBA" id="ARBA00023125"/>
    </source>
</evidence>
<dbReference type="Pfam" id="PF04963">
    <property type="entry name" value="Sigma54_CBD"/>
    <property type="match status" value="1"/>
</dbReference>
<dbReference type="EMBL" id="JRPR02000002">
    <property type="protein sequence ID" value="TLD96743.1"/>
    <property type="molecule type" value="Genomic_DNA"/>
</dbReference>
<protein>
    <submittedName>
        <fullName evidence="11">RNA polymerase factor sigma-54</fullName>
    </submittedName>
</protein>
<evidence type="ECO:0000259" key="10">
    <source>
        <dbReference type="Pfam" id="PF04963"/>
    </source>
</evidence>
<dbReference type="GO" id="GO:0016779">
    <property type="term" value="F:nucleotidyltransferase activity"/>
    <property type="evidence" value="ECO:0007669"/>
    <property type="project" value="UniProtKB-KW"/>
</dbReference>
<dbReference type="NCBIfam" id="TIGR02395">
    <property type="entry name" value="rpoN_sigma"/>
    <property type="match status" value="1"/>
</dbReference>
<dbReference type="PANTHER" id="PTHR32248:SF4">
    <property type="entry name" value="RNA POLYMERASE SIGMA-54 FACTOR"/>
    <property type="match status" value="1"/>
</dbReference>
<accession>A0A4U8TAK3</accession>
<dbReference type="InterPro" id="IPR038709">
    <property type="entry name" value="RpoN_core-bd_sf"/>
</dbReference>
<evidence type="ECO:0000256" key="6">
    <source>
        <dbReference type="ARBA" id="ARBA00023082"/>
    </source>
</evidence>
<keyword evidence="5" id="KW-0805">Transcription regulation</keyword>
<keyword evidence="3" id="KW-0808">Transferase</keyword>
<keyword evidence="2" id="KW-0240">DNA-directed RNA polymerase</keyword>
<reference evidence="11 12" key="1">
    <citation type="journal article" date="2014" name="Genome Announc.">
        <title>Draft genome sequences of eight enterohepatic helicobacter species isolated from both laboratory and wild rodents.</title>
        <authorList>
            <person name="Sheh A."/>
            <person name="Shen Z."/>
            <person name="Fox J.G."/>
        </authorList>
    </citation>
    <scope>NUCLEOTIDE SEQUENCE [LARGE SCALE GENOMIC DNA]</scope>
    <source>
        <strain evidence="11 12">MIT 09-6949</strain>
    </source>
</reference>
<evidence type="ECO:0000256" key="4">
    <source>
        <dbReference type="ARBA" id="ARBA00022695"/>
    </source>
</evidence>
<comment type="caution">
    <text evidence="11">The sequence shown here is derived from an EMBL/GenBank/DDBJ whole genome shotgun (WGS) entry which is preliminary data.</text>
</comment>
<evidence type="ECO:0000256" key="2">
    <source>
        <dbReference type="ARBA" id="ARBA00022478"/>
    </source>
</evidence>
<comment type="similarity">
    <text evidence="1">Belongs to the sigma-54 factor family.</text>
</comment>
<feature type="domain" description="RNA polymerase sigma factor 54 DNA-binding" evidence="9">
    <location>
        <begin position="278"/>
        <end position="431"/>
    </location>
</feature>
<evidence type="ECO:0000256" key="1">
    <source>
        <dbReference type="ARBA" id="ARBA00008798"/>
    </source>
</evidence>
<dbReference type="GO" id="GO:0003677">
    <property type="term" value="F:DNA binding"/>
    <property type="evidence" value="ECO:0007669"/>
    <property type="project" value="UniProtKB-KW"/>
</dbReference>
<dbReference type="InterPro" id="IPR007634">
    <property type="entry name" value="RNA_pol_sigma_54_DNA-bd"/>
</dbReference>
<feature type="domain" description="RNA polymerase sigma factor 54 core-binding" evidence="10">
    <location>
        <begin position="79"/>
        <end position="265"/>
    </location>
</feature>
<evidence type="ECO:0000259" key="9">
    <source>
        <dbReference type="Pfam" id="PF04552"/>
    </source>
</evidence>
<dbReference type="NCBIfam" id="NF004602">
    <property type="entry name" value="PRK05932.2-4"/>
    <property type="match status" value="1"/>
</dbReference>
<keyword evidence="7" id="KW-0238">DNA-binding</keyword>
<dbReference type="InterPro" id="IPR007046">
    <property type="entry name" value="RNA_pol_sigma_54_core-bd"/>
</dbReference>
<evidence type="ECO:0000256" key="8">
    <source>
        <dbReference type="ARBA" id="ARBA00023163"/>
    </source>
</evidence>
<dbReference type="PROSITE" id="PS50044">
    <property type="entry name" value="SIGMA54_3"/>
    <property type="match status" value="1"/>
</dbReference>
<evidence type="ECO:0000313" key="11">
    <source>
        <dbReference type="EMBL" id="TLD96743.1"/>
    </source>
</evidence>
<keyword evidence="8" id="KW-0804">Transcription</keyword>
<dbReference type="GO" id="GO:0001216">
    <property type="term" value="F:DNA-binding transcription activator activity"/>
    <property type="evidence" value="ECO:0007669"/>
    <property type="project" value="InterPro"/>
</dbReference>
<dbReference type="GO" id="GO:0000428">
    <property type="term" value="C:DNA-directed RNA polymerase complex"/>
    <property type="evidence" value="ECO:0007669"/>
    <property type="project" value="UniProtKB-KW"/>
</dbReference>
<keyword evidence="4" id="KW-0548">Nucleotidyltransferase</keyword>
<dbReference type="InterPro" id="IPR000394">
    <property type="entry name" value="RNA_pol_sigma_54"/>
</dbReference>
<dbReference type="PANTHER" id="PTHR32248">
    <property type="entry name" value="RNA POLYMERASE SIGMA-54 FACTOR"/>
    <property type="match status" value="1"/>
</dbReference>
<evidence type="ECO:0000256" key="3">
    <source>
        <dbReference type="ARBA" id="ARBA00022679"/>
    </source>
</evidence>
<dbReference type="PRINTS" id="PR00045">
    <property type="entry name" value="SIGMA54FCT"/>
</dbReference>
<dbReference type="STRING" id="1677920.LS71_01740"/>